<evidence type="ECO:0000313" key="2">
    <source>
        <dbReference type="Proteomes" id="UP000739538"/>
    </source>
</evidence>
<comment type="caution">
    <text evidence="1">The sequence shown here is derived from an EMBL/GenBank/DDBJ whole genome shotgun (WGS) entry which is preliminary data.</text>
</comment>
<dbReference type="Proteomes" id="UP000739538">
    <property type="component" value="Unassembled WGS sequence"/>
</dbReference>
<proteinExistence type="predicted"/>
<protein>
    <submittedName>
        <fullName evidence="1">Uncharacterized protein</fullName>
    </submittedName>
</protein>
<sequence>MPEKIEVKEQKEYHPKCPHCDKVLSQIFFHKVRTVGMTGIGYLAVYSCPYCKVALGTSANSG</sequence>
<accession>A0A956NE20</accession>
<reference evidence="1" key="1">
    <citation type="submission" date="2020-04" db="EMBL/GenBank/DDBJ databases">
        <authorList>
            <person name="Zhang T."/>
        </authorList>
    </citation>
    <scope>NUCLEOTIDE SEQUENCE</scope>
    <source>
        <strain evidence="1">HKST-UBA02</strain>
    </source>
</reference>
<dbReference type="AlphaFoldDB" id="A0A956NE20"/>
<reference evidence="1" key="2">
    <citation type="journal article" date="2021" name="Microbiome">
        <title>Successional dynamics and alternative stable states in a saline activated sludge microbial community over 9 years.</title>
        <authorList>
            <person name="Wang Y."/>
            <person name="Ye J."/>
            <person name="Ju F."/>
            <person name="Liu L."/>
            <person name="Boyd J.A."/>
            <person name="Deng Y."/>
            <person name="Parks D.H."/>
            <person name="Jiang X."/>
            <person name="Yin X."/>
            <person name="Woodcroft B.J."/>
            <person name="Tyson G.W."/>
            <person name="Hugenholtz P."/>
            <person name="Polz M.F."/>
            <person name="Zhang T."/>
        </authorList>
    </citation>
    <scope>NUCLEOTIDE SEQUENCE</scope>
    <source>
        <strain evidence="1">HKST-UBA02</strain>
    </source>
</reference>
<gene>
    <name evidence="1" type="ORF">KDA27_17585</name>
</gene>
<organism evidence="1 2">
    <name type="scientific">Eiseniibacteriota bacterium</name>
    <dbReference type="NCBI Taxonomy" id="2212470"/>
    <lineage>
        <taxon>Bacteria</taxon>
        <taxon>Candidatus Eiseniibacteriota</taxon>
    </lineage>
</organism>
<dbReference type="EMBL" id="JAGQHS010000109">
    <property type="protein sequence ID" value="MCA9757622.1"/>
    <property type="molecule type" value="Genomic_DNA"/>
</dbReference>
<evidence type="ECO:0000313" key="1">
    <source>
        <dbReference type="EMBL" id="MCA9757622.1"/>
    </source>
</evidence>
<name>A0A956NE20_UNCEI</name>